<comment type="caution">
    <text evidence="2">The sequence shown here is derived from an EMBL/GenBank/DDBJ whole genome shotgun (WGS) entry which is preliminary data.</text>
</comment>
<keyword evidence="3" id="KW-1185">Reference proteome</keyword>
<evidence type="ECO:0000256" key="1">
    <source>
        <dbReference type="SAM" id="MobiDB-lite"/>
    </source>
</evidence>
<reference evidence="2" key="1">
    <citation type="journal article" date="2023" name="G3 (Bethesda)">
        <title>A reference genome for the long-term kleptoplast-retaining sea slug Elysia crispata morphotype clarki.</title>
        <authorList>
            <person name="Eastman K.E."/>
            <person name="Pendleton A.L."/>
            <person name="Shaikh M.A."/>
            <person name="Suttiyut T."/>
            <person name="Ogas R."/>
            <person name="Tomko P."/>
            <person name="Gavelis G."/>
            <person name="Widhalm J.R."/>
            <person name="Wisecaver J.H."/>
        </authorList>
    </citation>
    <scope>NUCLEOTIDE SEQUENCE</scope>
    <source>
        <strain evidence="2">ECLA1</strain>
    </source>
</reference>
<dbReference type="AlphaFoldDB" id="A0AAE0YGS5"/>
<gene>
    <name evidence="2" type="ORF">RRG08_012376</name>
</gene>
<sequence>MREKVIGVCAGDVCVCVGEAKGNMREKVIGVCAGDGDGVCVCVCREAKGNMREKVIGVCAGDGEVNYDLITLILAPYNAIDAIHGSIMVLHDVSGITEVTVYRSLIVASSSLHRLSPISLSKGPEIQRMFTDPSMNDRTVGPSRRQGPTPPRVTSSPDQRPTGGHRTRTLRGVDKGRLGLATKENILLTSPETSHRDADTGEPWDIYQLIYLEKGKPNRDHHPRK</sequence>
<proteinExistence type="predicted"/>
<feature type="region of interest" description="Disordered" evidence="1">
    <location>
        <begin position="124"/>
        <end position="202"/>
    </location>
</feature>
<dbReference type="EMBL" id="JAWDGP010006236">
    <property type="protein sequence ID" value="KAK3745191.1"/>
    <property type="molecule type" value="Genomic_DNA"/>
</dbReference>
<evidence type="ECO:0000313" key="2">
    <source>
        <dbReference type="EMBL" id="KAK3745191.1"/>
    </source>
</evidence>
<name>A0AAE0YGS5_9GAST</name>
<organism evidence="2 3">
    <name type="scientific">Elysia crispata</name>
    <name type="common">lettuce slug</name>
    <dbReference type="NCBI Taxonomy" id="231223"/>
    <lineage>
        <taxon>Eukaryota</taxon>
        <taxon>Metazoa</taxon>
        <taxon>Spiralia</taxon>
        <taxon>Lophotrochozoa</taxon>
        <taxon>Mollusca</taxon>
        <taxon>Gastropoda</taxon>
        <taxon>Heterobranchia</taxon>
        <taxon>Euthyneura</taxon>
        <taxon>Panpulmonata</taxon>
        <taxon>Sacoglossa</taxon>
        <taxon>Placobranchoidea</taxon>
        <taxon>Plakobranchidae</taxon>
        <taxon>Elysia</taxon>
    </lineage>
</organism>
<evidence type="ECO:0000313" key="3">
    <source>
        <dbReference type="Proteomes" id="UP001283361"/>
    </source>
</evidence>
<dbReference type="Proteomes" id="UP001283361">
    <property type="component" value="Unassembled WGS sequence"/>
</dbReference>
<protein>
    <submittedName>
        <fullName evidence="2">Uncharacterized protein</fullName>
    </submittedName>
</protein>
<accession>A0AAE0YGS5</accession>